<dbReference type="EMBL" id="PDSK01000091">
    <property type="protein sequence ID" value="PIE34208.1"/>
    <property type="molecule type" value="Genomic_DNA"/>
</dbReference>
<evidence type="ECO:0000313" key="2">
    <source>
        <dbReference type="Proteomes" id="UP000230821"/>
    </source>
</evidence>
<organism evidence="1 2">
    <name type="scientific">candidate division KSB3 bacterium</name>
    <dbReference type="NCBI Taxonomy" id="2044937"/>
    <lineage>
        <taxon>Bacteria</taxon>
        <taxon>candidate division KSB3</taxon>
    </lineage>
</organism>
<protein>
    <submittedName>
        <fullName evidence="1">Uncharacterized protein</fullName>
    </submittedName>
</protein>
<gene>
    <name evidence="1" type="ORF">CSA56_08725</name>
</gene>
<reference evidence="1 2" key="1">
    <citation type="submission" date="2017-10" db="EMBL/GenBank/DDBJ databases">
        <title>Novel microbial diversity and functional potential in the marine mammal oral microbiome.</title>
        <authorList>
            <person name="Dudek N.K."/>
            <person name="Sun C.L."/>
            <person name="Burstein D."/>
            <person name="Kantor R.S."/>
            <person name="Aliaga Goltsman D.S."/>
            <person name="Bik E.M."/>
            <person name="Thomas B.C."/>
            <person name="Banfield J.F."/>
            <person name="Relman D.A."/>
        </authorList>
    </citation>
    <scope>NUCLEOTIDE SEQUENCE [LARGE SCALE GENOMIC DNA]</scope>
    <source>
        <strain evidence="1">DOLJORAL78_47_16</strain>
    </source>
</reference>
<proteinExistence type="predicted"/>
<dbReference type="AlphaFoldDB" id="A0A2G6KEV2"/>
<accession>A0A2G6KEV2</accession>
<sequence length="64" mass="7542">MISFLALHAYVTGRNTELNQQIMLPITPVNMDTIDDHKKVVPWEIDPVWIELTKEHFPEYEGLY</sequence>
<evidence type="ECO:0000313" key="1">
    <source>
        <dbReference type="EMBL" id="PIE34208.1"/>
    </source>
</evidence>
<comment type="caution">
    <text evidence="1">The sequence shown here is derived from an EMBL/GenBank/DDBJ whole genome shotgun (WGS) entry which is preliminary data.</text>
</comment>
<dbReference type="Proteomes" id="UP000230821">
    <property type="component" value="Unassembled WGS sequence"/>
</dbReference>
<name>A0A2G6KEV2_9BACT</name>